<comment type="similarity">
    <text evidence="2">Belongs to the cation transport ATPase (P-type) (TC 3.A.3) family. Type IIA subfamily.</text>
</comment>
<dbReference type="PRINTS" id="PR00119">
    <property type="entry name" value="CATATPASE"/>
</dbReference>
<evidence type="ECO:0000256" key="13">
    <source>
        <dbReference type="ARBA" id="ARBA00023136"/>
    </source>
</evidence>
<feature type="transmembrane region" description="Helical" evidence="14">
    <location>
        <begin position="121"/>
        <end position="141"/>
    </location>
</feature>
<dbReference type="Gene3D" id="3.40.50.1000">
    <property type="entry name" value="HAD superfamily/HAD-like"/>
    <property type="match status" value="2"/>
</dbReference>
<feature type="transmembrane region" description="Helical" evidence="14">
    <location>
        <begin position="190"/>
        <end position="214"/>
    </location>
</feature>
<dbReference type="SUPFAM" id="SSF81660">
    <property type="entry name" value="Metal cation-transporting ATPase, ATP-binding domain N"/>
    <property type="match status" value="2"/>
</dbReference>
<keyword evidence="13 14" id="KW-0472">Membrane</keyword>
<dbReference type="Gene3D" id="1.20.1110.10">
    <property type="entry name" value="Calcium-transporting ATPase, transmembrane domain"/>
    <property type="match status" value="1"/>
</dbReference>
<evidence type="ECO:0000256" key="9">
    <source>
        <dbReference type="ARBA" id="ARBA00022842"/>
    </source>
</evidence>
<evidence type="ECO:0000256" key="5">
    <source>
        <dbReference type="ARBA" id="ARBA00022553"/>
    </source>
</evidence>
<evidence type="ECO:0000313" key="16">
    <source>
        <dbReference type="EMBL" id="PED82494.1"/>
    </source>
</evidence>
<dbReference type="SFLD" id="SFLDF00027">
    <property type="entry name" value="p-type_atpase"/>
    <property type="match status" value="1"/>
</dbReference>
<evidence type="ECO:0000256" key="12">
    <source>
        <dbReference type="ARBA" id="ARBA00023065"/>
    </source>
</evidence>
<feature type="transmembrane region" description="Helical" evidence="14">
    <location>
        <begin position="558"/>
        <end position="589"/>
    </location>
</feature>
<dbReference type="InterPro" id="IPR008250">
    <property type="entry name" value="ATPase_P-typ_transduc_dom_A_sf"/>
</dbReference>
<keyword evidence="11 14" id="KW-1133">Transmembrane helix</keyword>
<dbReference type="GO" id="GO:0016887">
    <property type="term" value="F:ATP hydrolysis activity"/>
    <property type="evidence" value="ECO:0007669"/>
    <property type="project" value="InterPro"/>
</dbReference>
<feature type="transmembrane region" description="Helical" evidence="14">
    <location>
        <begin position="1332"/>
        <end position="1353"/>
    </location>
</feature>
<dbReference type="Pfam" id="PF00689">
    <property type="entry name" value="Cation_ATPase_C"/>
    <property type="match status" value="1"/>
</dbReference>
<dbReference type="InterPro" id="IPR018303">
    <property type="entry name" value="ATPase_P-typ_P_site"/>
</dbReference>
<evidence type="ECO:0000256" key="3">
    <source>
        <dbReference type="ARBA" id="ARBA00022448"/>
    </source>
</evidence>
<keyword evidence="6 14" id="KW-0812">Transmembrane</keyword>
<comment type="caution">
    <text evidence="16">The sequence shown here is derived from an EMBL/GenBank/DDBJ whole genome shotgun (WGS) entry which is preliminary data.</text>
</comment>
<evidence type="ECO:0000256" key="1">
    <source>
        <dbReference type="ARBA" id="ARBA00004651"/>
    </source>
</evidence>
<evidence type="ECO:0000256" key="8">
    <source>
        <dbReference type="ARBA" id="ARBA00022840"/>
    </source>
</evidence>
<keyword evidence="16" id="KW-0378">Hydrolase</keyword>
<dbReference type="GO" id="GO:0005886">
    <property type="term" value="C:plasma membrane"/>
    <property type="evidence" value="ECO:0007669"/>
    <property type="project" value="UniProtKB-SubCell"/>
</dbReference>
<dbReference type="InterPro" id="IPR004014">
    <property type="entry name" value="ATPase_P-typ_cation-transptr_N"/>
</dbReference>
<keyword evidence="10" id="KW-1278">Translocase</keyword>
<dbReference type="EMBL" id="NVOR01000034">
    <property type="protein sequence ID" value="PED82494.1"/>
    <property type="molecule type" value="Genomic_DNA"/>
</dbReference>
<dbReference type="SFLD" id="SFLDS00003">
    <property type="entry name" value="Haloacid_Dehalogenase"/>
    <property type="match status" value="1"/>
</dbReference>
<dbReference type="SFLD" id="SFLDG00002">
    <property type="entry name" value="C1.7:_P-type_atpase_like"/>
    <property type="match status" value="1"/>
</dbReference>
<feature type="transmembrane region" description="Helical" evidence="14">
    <location>
        <begin position="894"/>
        <end position="919"/>
    </location>
</feature>
<dbReference type="FunFam" id="2.70.150.10:FF:000160">
    <property type="entry name" value="Sarcoplasmic/endoplasmic reticulum calcium ATPase 1"/>
    <property type="match status" value="1"/>
</dbReference>
<keyword evidence="7" id="KW-0547">Nucleotide-binding</keyword>
<dbReference type="Pfam" id="PF13246">
    <property type="entry name" value="Cation_ATPase"/>
    <property type="match status" value="1"/>
</dbReference>
<keyword evidence="12" id="KW-0406">Ion transport</keyword>
<keyword evidence="3" id="KW-0813">Transport</keyword>
<accession>A0AA91ZTD4</accession>
<protein>
    <submittedName>
        <fullName evidence="16">HAD family hydrolase</fullName>
    </submittedName>
</protein>
<dbReference type="InterPro" id="IPR044492">
    <property type="entry name" value="P_typ_ATPase_HD_dom"/>
</dbReference>
<evidence type="ECO:0000256" key="6">
    <source>
        <dbReference type="ARBA" id="ARBA00022692"/>
    </source>
</evidence>
<dbReference type="Gene3D" id="2.70.150.10">
    <property type="entry name" value="Calcium-transporting ATPase, cytoplasmic transduction domain A"/>
    <property type="match status" value="1"/>
</dbReference>
<dbReference type="SMART" id="SM00831">
    <property type="entry name" value="Cation_ATPase_N"/>
    <property type="match status" value="1"/>
</dbReference>
<feature type="transmembrane region" description="Helical" evidence="14">
    <location>
        <begin position="867"/>
        <end position="888"/>
    </location>
</feature>
<evidence type="ECO:0000256" key="14">
    <source>
        <dbReference type="SAM" id="Phobius"/>
    </source>
</evidence>
<evidence type="ECO:0000256" key="2">
    <source>
        <dbReference type="ARBA" id="ARBA00005675"/>
    </source>
</evidence>
<evidence type="ECO:0000256" key="7">
    <source>
        <dbReference type="ARBA" id="ARBA00022741"/>
    </source>
</evidence>
<sequence length="1542" mass="171259">MSIISLKNRFIRAFPGRVRIELYGLKHNNEMKSLFMCKFQEVKGIEKIHASIETGRVLICYNVNIVSSHDIYQIIQSIESDFLKDVNNEKSEEDNIIDDKPISSFLVIPKKVDRSFEKESIPLPLAFSLLGLGVLGVKQMLMGRSTLAKNTGLFYLSGLVSVCTGYPFLKRGLKQMSINKKMNSDLILGMSTFALAFARENLVVLAGLSLLHFVNWKRNQANIDSQNGPQLSSEIQLYSHKQSKRGMILGAATLALTRNPLQGMSVLLGANPRPAITATEYAWNQAELVSRDKKYTIPHNGSLPQLSRTKTILFDDTSNLFREKLEAVQCISHDTEESQIWSVVAPLMKKSNHHLKDEVIEKVVQTGKTLRTAFSVESNSHGMRGTIQGIEICVGSKRFVEKHSEECNRYYLEAKRVENKGYNVLFVSKNKKCIGFILGSKVEIVPELKKVSDWLSHQEWKVGILNNSLNISHTFLKRHGIDTSWLQNTEEQIVKRVTAIRSIGEDLIYVGGENKRESISRLEIPELSVNKLRNSLQSIEYAQKINKMVNQHFGITKIWNYVGSLFAMFSIFTAPIIALMTNAMSLLFLSRAKRISEKIVLQKMDFFLKHVKENRCDQAIGYDKAAWHSMTTEKMMSMFHVNKEQGLSDNQVMNLRKKFGMNQIQSKQSTSWIVSFLKQFKEFTSLILLGAAGLSMFTGGWFDGLAMGTVLLCNAVIGTMQERKAEKVVEALNEFRPPNCKVIRNQNTFDISSKELVPGDIVCVEAGDRIPADLRIIHSWNLEVNEATLTGESLPIEKVDCILDLKASLAERKNMLFMGTAVTRGKAIGVVAATGMDTEMGAMVSLVQGEEVEVTPLQKKVTSISKMFIKGAVAAGGLVLLAGIIRGLQITQMIATSITLAASAIPEGLPIMITIALSAGISRMSKNKALVRKLSALETLGRTTIICSDKTGTLTKNEMTVKAIATLNQLWTVEGDGYEPNGEIREMSGEVAVTEMNVTEGKVNERNEPNVSVKSLDLERIMQISVLCNNSELKIEQNEWKMKGDPTEGALLCLAAKSTSVEDYRGLWNRCHEIPFDSETSIMSVICQNSTEENEYKMFSKGSVEAILDRCKFYQENGRVHLLNDEQKNRIIQRNTELADGALRVLALAYRSVDWEANKIEEQELIFVGLVGMIDPPKPEVEKSILEAYRLGVKPVMITGDHPNTAISIAKEIGIKNTANKVLNGQDIDRLTDKELEETVKDVSIFARVTPSHKLRIVKVFQKYGQIVVMTGDGVNDTPAIKKANVGIAMGKTGTEVTKEAADIVLKEDHIGSIIDGVKEGRTIIGNIRKAVGCLLTGNLAEILVTSVAVIAGLPIPLIPIQILLMNLITDALPAMILAVNPGNKTKQTKRQDIVDKELYQKVITRGVLLGAGSLGLFVASLTMGMPLAVAQSTAFATLVAGQLIQTFSWRQEGSEETVRDWSKDHFFMTAIGISWLTLFGALYFPPISKIFHTVPLNIKQWILITVVAGSVSKLSKICLKLLTRKTKNIHRQECHEVTVAI</sequence>
<evidence type="ECO:0000256" key="11">
    <source>
        <dbReference type="ARBA" id="ARBA00022989"/>
    </source>
</evidence>
<evidence type="ECO:0000256" key="10">
    <source>
        <dbReference type="ARBA" id="ARBA00022967"/>
    </source>
</evidence>
<feature type="transmembrane region" description="Helical" evidence="14">
    <location>
        <begin position="153"/>
        <end position="169"/>
    </location>
</feature>
<evidence type="ECO:0000259" key="15">
    <source>
        <dbReference type="SMART" id="SM00831"/>
    </source>
</evidence>
<organism evidence="16 17">
    <name type="scientific">Bacillus pseudomycoides</name>
    <dbReference type="NCBI Taxonomy" id="64104"/>
    <lineage>
        <taxon>Bacteria</taxon>
        <taxon>Bacillati</taxon>
        <taxon>Bacillota</taxon>
        <taxon>Bacilli</taxon>
        <taxon>Bacillales</taxon>
        <taxon>Bacillaceae</taxon>
        <taxon>Bacillus</taxon>
        <taxon>Bacillus cereus group</taxon>
    </lineage>
</organism>
<dbReference type="InterPro" id="IPR050510">
    <property type="entry name" value="Cation_transp_ATPase_P-type"/>
</dbReference>
<evidence type="ECO:0000313" key="17">
    <source>
        <dbReference type="Proteomes" id="UP000221020"/>
    </source>
</evidence>
<dbReference type="InterPro" id="IPR023298">
    <property type="entry name" value="ATPase_P-typ_TM_dom_sf"/>
</dbReference>
<proteinExistence type="inferred from homology"/>
<dbReference type="NCBIfam" id="TIGR01494">
    <property type="entry name" value="ATPase_P-type"/>
    <property type="match status" value="2"/>
</dbReference>
<dbReference type="InterPro" id="IPR023299">
    <property type="entry name" value="ATPase_P-typ_cyto_dom_N"/>
</dbReference>
<dbReference type="PRINTS" id="PR00120">
    <property type="entry name" value="HATPASE"/>
</dbReference>
<keyword evidence="8" id="KW-0067">ATP-binding</keyword>
<name>A0AA91ZTD4_9BACI</name>
<dbReference type="InterPro" id="IPR036412">
    <property type="entry name" value="HAD-like_sf"/>
</dbReference>
<dbReference type="PANTHER" id="PTHR43294:SF21">
    <property type="entry name" value="CATION TRANSPORTING ATPASE"/>
    <property type="match status" value="1"/>
</dbReference>
<dbReference type="InterPro" id="IPR001757">
    <property type="entry name" value="P_typ_ATPase"/>
</dbReference>
<evidence type="ECO:0000256" key="4">
    <source>
        <dbReference type="ARBA" id="ARBA00022475"/>
    </source>
</evidence>
<dbReference type="SUPFAM" id="SSF56784">
    <property type="entry name" value="HAD-like"/>
    <property type="match status" value="1"/>
</dbReference>
<feature type="domain" description="Cation-transporting P-type ATPase N-terminal" evidence="15">
    <location>
        <begin position="626"/>
        <end position="700"/>
    </location>
</feature>
<dbReference type="InterPro" id="IPR006068">
    <property type="entry name" value="ATPase_P-typ_cation-transptr_C"/>
</dbReference>
<dbReference type="PROSITE" id="PS00154">
    <property type="entry name" value="ATPASE_E1_E2"/>
    <property type="match status" value="1"/>
</dbReference>
<feature type="transmembrane region" description="Helical" evidence="14">
    <location>
        <begin position="1359"/>
        <end position="1382"/>
    </location>
</feature>
<dbReference type="InterPro" id="IPR059000">
    <property type="entry name" value="ATPase_P-type_domA"/>
</dbReference>
<keyword evidence="5" id="KW-0597">Phosphoprotein</keyword>
<dbReference type="SUPFAM" id="SSF81665">
    <property type="entry name" value="Calcium ATPase, transmembrane domain M"/>
    <property type="match status" value="1"/>
</dbReference>
<keyword evidence="9" id="KW-0460">Magnesium</keyword>
<keyword evidence="4" id="KW-1003">Cell membrane</keyword>
<dbReference type="Pfam" id="PF00122">
    <property type="entry name" value="E1-E2_ATPase"/>
    <property type="match status" value="1"/>
</dbReference>
<dbReference type="GO" id="GO:0005524">
    <property type="term" value="F:ATP binding"/>
    <property type="evidence" value="ECO:0007669"/>
    <property type="project" value="UniProtKB-KW"/>
</dbReference>
<feature type="transmembrane region" description="Helical" evidence="14">
    <location>
        <begin position="1466"/>
        <end position="1486"/>
    </location>
</feature>
<dbReference type="SUPFAM" id="SSF81653">
    <property type="entry name" value="Calcium ATPase, transduction domain A"/>
    <property type="match status" value="1"/>
</dbReference>
<dbReference type="Proteomes" id="UP000221020">
    <property type="component" value="Unassembled WGS sequence"/>
</dbReference>
<comment type="subcellular location">
    <subcellularLocation>
        <location evidence="1">Cell membrane</location>
        <topology evidence="1">Multi-pass membrane protein</topology>
    </subcellularLocation>
</comment>
<gene>
    <name evidence="16" type="ORF">CON65_12075</name>
</gene>
<dbReference type="InterPro" id="IPR023214">
    <property type="entry name" value="HAD_sf"/>
</dbReference>
<dbReference type="GO" id="GO:0006811">
    <property type="term" value="P:monoatomic ion transport"/>
    <property type="evidence" value="ECO:0007669"/>
    <property type="project" value="UniProtKB-KW"/>
</dbReference>
<feature type="transmembrane region" description="Helical" evidence="14">
    <location>
        <begin position="1403"/>
        <end position="1422"/>
    </location>
</feature>
<dbReference type="PANTHER" id="PTHR43294">
    <property type="entry name" value="SODIUM/POTASSIUM-TRANSPORTING ATPASE SUBUNIT ALPHA"/>
    <property type="match status" value="1"/>
</dbReference>
<dbReference type="RefSeq" id="WP_097894914.1">
    <property type="nucleotide sequence ID" value="NZ_NVOR01000034.1"/>
</dbReference>
<dbReference type="Pfam" id="PF19991">
    <property type="entry name" value="HMA_2"/>
    <property type="match status" value="1"/>
</dbReference>
<dbReference type="Pfam" id="PF00690">
    <property type="entry name" value="Cation_ATPase_N"/>
    <property type="match status" value="1"/>
</dbReference>
<reference evidence="16 17" key="1">
    <citation type="submission" date="2017-09" db="EMBL/GenBank/DDBJ databases">
        <title>Large-scale bioinformatics analysis of Bacillus genomes uncovers conserved roles of natural products in bacterial physiology.</title>
        <authorList>
            <consortium name="Agbiome Team Llc"/>
            <person name="Bleich R.M."/>
            <person name="Grubbs K.J."/>
            <person name="Santa Maria K.C."/>
            <person name="Allen S.E."/>
            <person name="Farag S."/>
            <person name="Shank E.A."/>
            <person name="Bowers A."/>
        </authorList>
    </citation>
    <scope>NUCLEOTIDE SEQUENCE [LARGE SCALE GENOMIC DNA]</scope>
    <source>
        <strain evidence="16 17">AFS092012</strain>
    </source>
</reference>
<dbReference type="Gene3D" id="3.40.1110.10">
    <property type="entry name" value="Calcium-transporting ATPase, cytoplasmic domain N"/>
    <property type="match status" value="2"/>
</dbReference>